<dbReference type="HOGENOM" id="CLU_644086_0_0_1"/>
<name>S8A972_DACHA</name>
<reference evidence="3 4" key="1">
    <citation type="journal article" date="2013" name="PLoS Genet.">
        <title>Genomic mechanisms accounting for the adaptation to parasitism in nematode-trapping fungi.</title>
        <authorList>
            <person name="Meerupati T."/>
            <person name="Andersson K.M."/>
            <person name="Friman E."/>
            <person name="Kumar D."/>
            <person name="Tunlid A."/>
            <person name="Ahren D."/>
        </authorList>
    </citation>
    <scope>NUCLEOTIDE SEQUENCE [LARGE SCALE GENOMIC DNA]</scope>
    <source>
        <strain evidence="3 4">CBS 200.50</strain>
    </source>
</reference>
<feature type="region of interest" description="Disordered" evidence="1">
    <location>
        <begin position="1"/>
        <end position="51"/>
    </location>
</feature>
<dbReference type="OrthoDB" id="5301131at2759"/>
<evidence type="ECO:0000313" key="4">
    <source>
        <dbReference type="Proteomes" id="UP000015100"/>
    </source>
</evidence>
<comment type="caution">
    <text evidence="3">The sequence shown here is derived from an EMBL/GenBank/DDBJ whole genome shotgun (WGS) entry which is preliminary data.</text>
</comment>
<keyword evidence="2" id="KW-1133">Transmembrane helix</keyword>
<proteinExistence type="predicted"/>
<keyword evidence="4" id="KW-1185">Reference proteome</keyword>
<feature type="transmembrane region" description="Helical" evidence="2">
    <location>
        <begin position="392"/>
        <end position="410"/>
    </location>
</feature>
<keyword evidence="2" id="KW-0472">Membrane</keyword>
<evidence type="ECO:0000256" key="2">
    <source>
        <dbReference type="SAM" id="Phobius"/>
    </source>
</evidence>
<evidence type="ECO:0000313" key="3">
    <source>
        <dbReference type="EMBL" id="EPS39570.1"/>
    </source>
</evidence>
<dbReference type="Proteomes" id="UP000015100">
    <property type="component" value="Unassembled WGS sequence"/>
</dbReference>
<evidence type="ECO:0000256" key="1">
    <source>
        <dbReference type="SAM" id="MobiDB-lite"/>
    </source>
</evidence>
<accession>S8A972</accession>
<protein>
    <submittedName>
        <fullName evidence="3">Uncharacterized protein</fullName>
    </submittedName>
</protein>
<keyword evidence="2" id="KW-0812">Transmembrane</keyword>
<gene>
    <name evidence="3" type="ORF">H072_6676</name>
</gene>
<dbReference type="OMA" id="FATIMAQ"/>
<feature type="compositionally biased region" description="Low complexity" evidence="1">
    <location>
        <begin position="34"/>
        <end position="48"/>
    </location>
</feature>
<organism evidence="3 4">
    <name type="scientific">Dactylellina haptotyla (strain CBS 200.50)</name>
    <name type="common">Nematode-trapping fungus</name>
    <name type="synonym">Monacrosporium haptotylum</name>
    <dbReference type="NCBI Taxonomy" id="1284197"/>
    <lineage>
        <taxon>Eukaryota</taxon>
        <taxon>Fungi</taxon>
        <taxon>Dikarya</taxon>
        <taxon>Ascomycota</taxon>
        <taxon>Pezizomycotina</taxon>
        <taxon>Orbiliomycetes</taxon>
        <taxon>Orbiliales</taxon>
        <taxon>Orbiliaceae</taxon>
        <taxon>Dactylellina</taxon>
    </lineage>
</organism>
<sequence length="426" mass="48200">MFEPGPIDSPAMASTSSAINIEDPMDMEPPPPDKASSSPPETSENPSSLRGDEEFHMFVNLDLRQVLKYPLDIGGALYNNDALYLEQWAIRKGFSELVLQAEYRSFERQEINMPSNTNHISYRLTNRRREILDLPPSVLLRIIEFLHPATCLLLAYGFLSSGFDPNSASAENQVAHTRLLRYRDEFTEVQAPRTIWTGHDPLETTSALNSILSEAGTYPVPKLIVEYAQRSLTSDDIWFSYNQYESYAFYDHASEDISRFDVQLYTSPDGPPNFKTEKTPPAILEQTMFLFGPQSLLTKTDWAGRSVSVAPYVDFEEAALSERLEAMDLDGEVQNQGEERQDMINDITGGRWRWSLPPSIAAHTQGGPANAQADPAQVAEVVRLIHIRQQQLIGWIAIFGAHMYFTYIVSSNTYAELLRLLWNFML</sequence>
<dbReference type="EMBL" id="AQGS01000467">
    <property type="protein sequence ID" value="EPS39570.1"/>
    <property type="molecule type" value="Genomic_DNA"/>
</dbReference>
<dbReference type="AlphaFoldDB" id="S8A972"/>
<reference evidence="4" key="2">
    <citation type="submission" date="2013-04" db="EMBL/GenBank/DDBJ databases">
        <title>Genomic mechanisms accounting for the adaptation to parasitism in nematode-trapping fungi.</title>
        <authorList>
            <person name="Ahren D.G."/>
        </authorList>
    </citation>
    <scope>NUCLEOTIDE SEQUENCE [LARGE SCALE GENOMIC DNA]</scope>
    <source>
        <strain evidence="4">CBS 200.50</strain>
    </source>
</reference>